<reference evidence="3" key="3">
    <citation type="submission" date="2020-09" db="EMBL/GenBank/DDBJ databases">
        <authorList>
            <person name="Sun Q."/>
            <person name="Zhou Y."/>
        </authorList>
    </citation>
    <scope>NUCLEOTIDE SEQUENCE</scope>
    <source>
        <strain evidence="3">CGMCC 1.14984</strain>
    </source>
</reference>
<keyword evidence="1" id="KW-0732">Signal</keyword>
<evidence type="ECO:0000256" key="1">
    <source>
        <dbReference type="SAM" id="SignalP"/>
    </source>
</evidence>
<evidence type="ECO:0000313" key="4">
    <source>
        <dbReference type="EMBL" id="NHK28756.1"/>
    </source>
</evidence>
<comment type="caution">
    <text evidence="3">The sequence shown here is derived from an EMBL/GenBank/DDBJ whole genome shotgun (WGS) entry which is preliminary data.</text>
</comment>
<dbReference type="Proteomes" id="UP000818603">
    <property type="component" value="Unassembled WGS sequence"/>
</dbReference>
<dbReference type="Proteomes" id="UP000621856">
    <property type="component" value="Unassembled WGS sequence"/>
</dbReference>
<name>A0A8J3A3G9_9PROT</name>
<gene>
    <name evidence="4" type="ORF">FF098_012620</name>
    <name evidence="3" type="ORF">GCM10011355_25350</name>
</gene>
<dbReference type="EMBL" id="BMGZ01000002">
    <property type="protein sequence ID" value="GGH99425.1"/>
    <property type="molecule type" value="Genomic_DNA"/>
</dbReference>
<keyword evidence="6" id="KW-1185">Reference proteome</keyword>
<protein>
    <submittedName>
        <fullName evidence="4">DUF4097 domain-containing protein</fullName>
    </submittedName>
</protein>
<reference evidence="3" key="1">
    <citation type="journal article" date="2014" name="Int. J. Syst. Evol. Microbiol.">
        <title>Complete genome sequence of Corynebacterium casei LMG S-19264T (=DSM 44701T), isolated from a smear-ripened cheese.</title>
        <authorList>
            <consortium name="US DOE Joint Genome Institute (JGI-PGF)"/>
            <person name="Walter F."/>
            <person name="Albersmeier A."/>
            <person name="Kalinowski J."/>
            <person name="Ruckert C."/>
        </authorList>
    </citation>
    <scope>NUCLEOTIDE SEQUENCE</scope>
    <source>
        <strain evidence="3">CGMCC 1.14984</strain>
    </source>
</reference>
<dbReference type="Pfam" id="PF13349">
    <property type="entry name" value="DUF4097"/>
    <property type="match status" value="1"/>
</dbReference>
<evidence type="ECO:0000313" key="5">
    <source>
        <dbReference type="Proteomes" id="UP000621856"/>
    </source>
</evidence>
<dbReference type="AlphaFoldDB" id="A0A8J3A3G9"/>
<evidence type="ECO:0000313" key="6">
    <source>
        <dbReference type="Proteomes" id="UP000818603"/>
    </source>
</evidence>
<accession>A0A8J3A3G9</accession>
<feature type="domain" description="DUF4097" evidence="2">
    <location>
        <begin position="78"/>
        <end position="332"/>
    </location>
</feature>
<proteinExistence type="predicted"/>
<dbReference type="RefSeq" id="WP_155141023.1">
    <property type="nucleotide sequence ID" value="NZ_BMGZ01000002.1"/>
</dbReference>
<dbReference type="EMBL" id="VCJR02000002">
    <property type="protein sequence ID" value="NHK28756.1"/>
    <property type="molecule type" value="Genomic_DNA"/>
</dbReference>
<evidence type="ECO:0000313" key="3">
    <source>
        <dbReference type="EMBL" id="GGH99425.1"/>
    </source>
</evidence>
<reference evidence="4 6" key="2">
    <citation type="submission" date="2020-02" db="EMBL/GenBank/DDBJ databases">
        <title>Genome sequence of Parvularcula flava strain NH6-79.</title>
        <authorList>
            <person name="Abdul Karim M.H."/>
            <person name="Lam M.Q."/>
            <person name="Chen S.J."/>
            <person name="Yahya A."/>
            <person name="Shahir S."/>
            <person name="Shamsir M.S."/>
            <person name="Chong C.S."/>
        </authorList>
    </citation>
    <scope>NUCLEOTIDE SEQUENCE [LARGE SCALE GENOMIC DNA]</scope>
    <source>
        <strain evidence="4 6">NH6-79</strain>
    </source>
</reference>
<sequence>MKHFHASRPAPVAVIVATLMLGSAASAFAQQDEQEFPQLMETPVAVQDVRPDMIQSDRVRAAFQGVRIMETLDFSTDEVELENINAVVRVMPQDRQDVSIDFHKGPKPEFEVIGGKLVVDGGIEDSNGWGWNNDWCSRRDRKNERTVMTIRVPRQLDIAFDGAVDAAVGPSDGGDVAMFGCGHADVAPVNGDLNAKAGNSTSLRIVSIAGNASLHSMNSSDLKVDGPIGGDLSAKVMNSSDMELTSVAGNATIEDFNSADLELTTIGGDLTVKVYNSADLEIDAVAGSVIARIMNSGDLDLDRIGRDLDIEISNGAGAEVDTVGGSLEATLNNGSDLEIDALTAAASVDVTLNQGSTIEIANGAIGSLDLTMYQDSTFDFGGRVETADIHMYSDRDSYIAEVIDVRLRKDDRAGGEVRFGKITNLNQ</sequence>
<organism evidence="3 5">
    <name type="scientific">Aquisalinus luteolus</name>
    <dbReference type="NCBI Taxonomy" id="1566827"/>
    <lineage>
        <taxon>Bacteria</taxon>
        <taxon>Pseudomonadati</taxon>
        <taxon>Pseudomonadota</taxon>
        <taxon>Alphaproteobacteria</taxon>
        <taxon>Parvularculales</taxon>
        <taxon>Parvularculaceae</taxon>
        <taxon>Aquisalinus</taxon>
    </lineage>
</organism>
<dbReference type="InterPro" id="IPR025164">
    <property type="entry name" value="Toastrack_DUF4097"/>
</dbReference>
<feature type="signal peptide" evidence="1">
    <location>
        <begin position="1"/>
        <end position="29"/>
    </location>
</feature>
<dbReference type="Gene3D" id="2.160.20.120">
    <property type="match status" value="1"/>
</dbReference>
<feature type="chain" id="PRO_5035310160" evidence="1">
    <location>
        <begin position="30"/>
        <end position="427"/>
    </location>
</feature>
<evidence type="ECO:0000259" key="2">
    <source>
        <dbReference type="Pfam" id="PF13349"/>
    </source>
</evidence>